<dbReference type="OrthoDB" id="10262413at2759"/>
<protein>
    <submittedName>
        <fullName evidence="1">Nad dependent epimerase dehydratase family protein</fullName>
    </submittedName>
</protein>
<evidence type="ECO:0000313" key="2">
    <source>
        <dbReference type="Proteomes" id="UP001055219"/>
    </source>
</evidence>
<keyword evidence="2" id="KW-1185">Reference proteome</keyword>
<proteinExistence type="predicted"/>
<accession>A0A9Q0BBW7</accession>
<gene>
    <name evidence="1" type="ORF">J7T54_007561</name>
</gene>
<organism evidence="1 2">
    <name type="scientific">Emericellopsis cladophorae</name>
    <dbReference type="NCBI Taxonomy" id="2686198"/>
    <lineage>
        <taxon>Eukaryota</taxon>
        <taxon>Fungi</taxon>
        <taxon>Dikarya</taxon>
        <taxon>Ascomycota</taxon>
        <taxon>Pezizomycotina</taxon>
        <taxon>Sordariomycetes</taxon>
        <taxon>Hypocreomycetidae</taxon>
        <taxon>Hypocreales</taxon>
        <taxon>Bionectriaceae</taxon>
        <taxon>Emericellopsis</taxon>
    </lineage>
</organism>
<reference evidence="1" key="1">
    <citation type="journal article" date="2021" name="J Fungi (Basel)">
        <title>Genomic and Metabolomic Analyses of the Marine Fungus Emericellopsis cladophorae: Insights into Saltwater Adaptability Mechanisms and Its Biosynthetic Potential.</title>
        <authorList>
            <person name="Goncalves M.F.M."/>
            <person name="Hilario S."/>
            <person name="Van de Peer Y."/>
            <person name="Esteves A.C."/>
            <person name="Alves A."/>
        </authorList>
    </citation>
    <scope>NUCLEOTIDE SEQUENCE</scope>
    <source>
        <strain evidence="1">MUM 19.33</strain>
    </source>
</reference>
<name>A0A9Q0BBW7_9HYPO</name>
<comment type="caution">
    <text evidence="1">The sequence shown here is derived from an EMBL/GenBank/DDBJ whole genome shotgun (WGS) entry which is preliminary data.</text>
</comment>
<sequence>MFSCWTDAHVYRPLFDTDDNLYEIQKEQGSQQAHQTFNKLLQRGVSTNILIIDQAATHGVHGKGQGFGNPISIQTVALIKAAKALQKVCRFDAEGTDWPISHFDDTTSQYRASFGVSWPGKTADTEEKGYYLDASRNVALDDMCASVAKALYKRGIFDSPEVSMADGKDMETIAQTLGSPTWHVSSDFGGK</sequence>
<evidence type="ECO:0000313" key="1">
    <source>
        <dbReference type="EMBL" id="KAI6779106.1"/>
    </source>
</evidence>
<dbReference type="RefSeq" id="XP_051359962.1">
    <property type="nucleotide sequence ID" value="XM_051508969.1"/>
</dbReference>
<reference evidence="1" key="2">
    <citation type="submission" date="2022-07" db="EMBL/GenBank/DDBJ databases">
        <authorList>
            <person name="Goncalves M.F.M."/>
            <person name="Hilario S."/>
            <person name="Van De Peer Y."/>
            <person name="Esteves A.C."/>
            <person name="Alves A."/>
        </authorList>
    </citation>
    <scope>NUCLEOTIDE SEQUENCE</scope>
    <source>
        <strain evidence="1">MUM 19.33</strain>
    </source>
</reference>
<dbReference type="AlphaFoldDB" id="A0A9Q0BBW7"/>
<dbReference type="Proteomes" id="UP001055219">
    <property type="component" value="Unassembled WGS sequence"/>
</dbReference>
<dbReference type="EMBL" id="JAGIXG020000052">
    <property type="protein sequence ID" value="KAI6779106.1"/>
    <property type="molecule type" value="Genomic_DNA"/>
</dbReference>
<dbReference type="GeneID" id="75834035"/>